<organism evidence="1 2">
    <name type="scientific">Marinobacter fuscus</name>
    <dbReference type="NCBI Taxonomy" id="2109942"/>
    <lineage>
        <taxon>Bacteria</taxon>
        <taxon>Pseudomonadati</taxon>
        <taxon>Pseudomonadota</taxon>
        <taxon>Gammaproteobacteria</taxon>
        <taxon>Pseudomonadales</taxon>
        <taxon>Marinobacteraceae</taxon>
        <taxon>Marinobacter</taxon>
    </lineage>
</organism>
<keyword evidence="2" id="KW-1185">Reference proteome</keyword>
<dbReference type="Proteomes" id="UP000239866">
    <property type="component" value="Unassembled WGS sequence"/>
</dbReference>
<sequence length="69" mass="7858">MIIEIQYLVEQDTEFAHDFIHFAVTTDGWDLLISSDSDSDSIMQRENDDVDLLGITLSDLLNAKRVSLQ</sequence>
<protein>
    <submittedName>
        <fullName evidence="1">Uncharacterized protein</fullName>
    </submittedName>
</protein>
<dbReference type="EMBL" id="PXNP01000084">
    <property type="protein sequence ID" value="PSF06125.1"/>
    <property type="molecule type" value="Genomic_DNA"/>
</dbReference>
<proteinExistence type="predicted"/>
<comment type="caution">
    <text evidence="1">The sequence shown here is derived from an EMBL/GenBank/DDBJ whole genome shotgun (WGS) entry which is preliminary data.</text>
</comment>
<accession>A0A2T1K7T4</accession>
<reference evidence="1 2" key="1">
    <citation type="submission" date="2018-03" db="EMBL/GenBank/DDBJ databases">
        <title>Marinobacter brunus sp. nov., a marine bacterium of Gamma-proteobacteria isolated from the surface seawater of the South China Sea.</title>
        <authorList>
            <person name="Cheng H."/>
            <person name="Wu Y.-H."/>
            <person name="Xamxidin M."/>
            <person name="Xu X.-W."/>
        </authorList>
    </citation>
    <scope>NUCLEOTIDE SEQUENCE [LARGE SCALE GENOMIC DNA]</scope>
    <source>
        <strain evidence="1 2">NH169-3</strain>
    </source>
</reference>
<evidence type="ECO:0000313" key="1">
    <source>
        <dbReference type="EMBL" id="PSF06125.1"/>
    </source>
</evidence>
<dbReference type="AlphaFoldDB" id="A0A2T1K7T4"/>
<evidence type="ECO:0000313" key="2">
    <source>
        <dbReference type="Proteomes" id="UP000239866"/>
    </source>
</evidence>
<gene>
    <name evidence="1" type="ORF">C7H09_11310</name>
</gene>
<name>A0A2T1K7T4_9GAMM</name>